<evidence type="ECO:0000313" key="2">
    <source>
        <dbReference type="Proteomes" id="UP000828048"/>
    </source>
</evidence>
<accession>A0ACB7X6F5</accession>
<keyword evidence="2" id="KW-1185">Reference proteome</keyword>
<dbReference type="Proteomes" id="UP000828048">
    <property type="component" value="Chromosome 6"/>
</dbReference>
<gene>
    <name evidence="1" type="ORF">Vadar_000390</name>
</gene>
<organism evidence="1 2">
    <name type="scientific">Vaccinium darrowii</name>
    <dbReference type="NCBI Taxonomy" id="229202"/>
    <lineage>
        <taxon>Eukaryota</taxon>
        <taxon>Viridiplantae</taxon>
        <taxon>Streptophyta</taxon>
        <taxon>Embryophyta</taxon>
        <taxon>Tracheophyta</taxon>
        <taxon>Spermatophyta</taxon>
        <taxon>Magnoliopsida</taxon>
        <taxon>eudicotyledons</taxon>
        <taxon>Gunneridae</taxon>
        <taxon>Pentapetalae</taxon>
        <taxon>asterids</taxon>
        <taxon>Ericales</taxon>
        <taxon>Ericaceae</taxon>
        <taxon>Vaccinioideae</taxon>
        <taxon>Vaccinieae</taxon>
        <taxon>Vaccinium</taxon>
    </lineage>
</organism>
<reference evidence="1 2" key="1">
    <citation type="journal article" date="2021" name="Hortic Res">
        <title>High-quality reference genome and annotation aids understanding of berry development for evergreen blueberry (Vaccinium darrowii).</title>
        <authorList>
            <person name="Yu J."/>
            <person name="Hulse-Kemp A.M."/>
            <person name="Babiker E."/>
            <person name="Staton M."/>
        </authorList>
    </citation>
    <scope>NUCLEOTIDE SEQUENCE [LARGE SCALE GENOMIC DNA]</scope>
    <source>
        <strain evidence="2">cv. NJ 8807/NJ 8810</strain>
        <tissue evidence="1">Young leaf</tissue>
    </source>
</reference>
<proteinExistence type="predicted"/>
<evidence type="ECO:0000313" key="1">
    <source>
        <dbReference type="EMBL" id="KAH7836367.1"/>
    </source>
</evidence>
<dbReference type="EMBL" id="CM037156">
    <property type="protein sequence ID" value="KAH7836367.1"/>
    <property type="molecule type" value="Genomic_DNA"/>
</dbReference>
<sequence length="396" mass="45465">MEETREIEKNINAYLPYDILTRIFLLFPFKSVLRLKSVCKVWNAIIKDQDFANMHLENRHAREPSGAILICHSTRNGTEIPIRTIYNGFPDEFETPSFDVHFSCFELGGGLKNLSTIPNLEECLSISTSINGLICLQSYYSIRVCNPWTRDVITLPLLPANLNMGSGRVTLQGFGYSPSTKEYKVVGYVRMASCIGRPQKYVVITLGSPAWRALECNIHYLHAFRDNAIGIGGHIYWIACTNSSREEYIILALNVQTEEFLAIDTPPQACWMCDLRLVELHQRLCLVNGFDSNKNYKFKSLDLKIWMLQESNREWILKHQILLHSFQYDGVVPMAMEFFYVHKGKLVFKPEETTLWSFDLATGNFESIFNGDMNFVHRPKTTLFEESLTSLPSIDL</sequence>
<comment type="caution">
    <text evidence="1">The sequence shown here is derived from an EMBL/GenBank/DDBJ whole genome shotgun (WGS) entry which is preliminary data.</text>
</comment>
<protein>
    <submittedName>
        <fullName evidence="1">Uncharacterized protein</fullName>
    </submittedName>
</protein>
<name>A0ACB7X6F5_9ERIC</name>